<reference evidence="3" key="1">
    <citation type="journal article" date="2019" name="Int. J. Syst. Evol. Microbiol.">
        <title>The Global Catalogue of Microorganisms (GCM) 10K type strain sequencing project: providing services to taxonomists for standard genome sequencing and annotation.</title>
        <authorList>
            <consortium name="The Broad Institute Genomics Platform"/>
            <consortium name="The Broad Institute Genome Sequencing Center for Infectious Disease"/>
            <person name="Wu L."/>
            <person name="Ma J."/>
        </authorList>
    </citation>
    <scope>NUCLEOTIDE SEQUENCE [LARGE SCALE GENOMIC DNA]</scope>
    <source>
        <strain evidence="3">CCUG 61948</strain>
    </source>
</reference>
<dbReference type="SUPFAM" id="SSF48452">
    <property type="entry name" value="TPR-like"/>
    <property type="match status" value="1"/>
</dbReference>
<keyword evidence="3" id="KW-1185">Reference proteome</keyword>
<keyword evidence="1" id="KW-0802">TPR repeat</keyword>
<evidence type="ECO:0008006" key="4">
    <source>
        <dbReference type="Google" id="ProtNLM"/>
    </source>
</evidence>
<organism evidence="2 3">
    <name type="scientific">Maribacter chungangensis</name>
    <dbReference type="NCBI Taxonomy" id="1069117"/>
    <lineage>
        <taxon>Bacteria</taxon>
        <taxon>Pseudomonadati</taxon>
        <taxon>Bacteroidota</taxon>
        <taxon>Flavobacteriia</taxon>
        <taxon>Flavobacteriales</taxon>
        <taxon>Flavobacteriaceae</taxon>
        <taxon>Maribacter</taxon>
    </lineage>
</organism>
<dbReference type="InterPro" id="IPR052943">
    <property type="entry name" value="TMTC_O-mannosyl-trnsfr"/>
</dbReference>
<dbReference type="InterPro" id="IPR011990">
    <property type="entry name" value="TPR-like_helical_dom_sf"/>
</dbReference>
<name>A0ABW3B0J6_9FLAO</name>
<evidence type="ECO:0000313" key="2">
    <source>
        <dbReference type="EMBL" id="MFD0796645.1"/>
    </source>
</evidence>
<gene>
    <name evidence="2" type="ORF">ACFQZJ_04180</name>
</gene>
<feature type="repeat" description="TPR" evidence="1">
    <location>
        <begin position="111"/>
        <end position="144"/>
    </location>
</feature>
<dbReference type="PANTHER" id="PTHR44809:SF1">
    <property type="entry name" value="PROTEIN O-MANNOSYL-TRANSFERASE TMTC1"/>
    <property type="match status" value="1"/>
</dbReference>
<protein>
    <recommendedName>
        <fullName evidence="4">Tetratricopeptide repeat protein</fullName>
    </recommendedName>
</protein>
<dbReference type="PROSITE" id="PS50005">
    <property type="entry name" value="TPR"/>
    <property type="match status" value="1"/>
</dbReference>
<dbReference type="InterPro" id="IPR019734">
    <property type="entry name" value="TPR_rpt"/>
</dbReference>
<evidence type="ECO:0000256" key="1">
    <source>
        <dbReference type="PROSITE-ProRule" id="PRU00339"/>
    </source>
</evidence>
<dbReference type="Proteomes" id="UP001597012">
    <property type="component" value="Unassembled WGS sequence"/>
</dbReference>
<proteinExistence type="predicted"/>
<sequence>MQYAYHLEDLFHGADMDIKEGKLEAAVEKLEQILSEEPTFGKAYNHLGWLNETKFKNFEQAEKYYKLALQYAPEYAAAYKNYAILLSTLQKYDTLKDLLKQALQVPGMDKATIYNEYGILYEQLEQYDTAIKYYKDAAKATMNDKTLQTALDSIKRCNTKMSL</sequence>
<dbReference type="SMART" id="SM00028">
    <property type="entry name" value="TPR"/>
    <property type="match status" value="2"/>
</dbReference>
<dbReference type="RefSeq" id="WP_379932527.1">
    <property type="nucleotide sequence ID" value="NZ_JBHTHY010000003.1"/>
</dbReference>
<comment type="caution">
    <text evidence="2">The sequence shown here is derived from an EMBL/GenBank/DDBJ whole genome shotgun (WGS) entry which is preliminary data.</text>
</comment>
<dbReference type="PANTHER" id="PTHR44809">
    <property type="match status" value="1"/>
</dbReference>
<dbReference type="EMBL" id="JBHTHY010000003">
    <property type="protein sequence ID" value="MFD0796645.1"/>
    <property type="molecule type" value="Genomic_DNA"/>
</dbReference>
<dbReference type="Gene3D" id="1.25.40.10">
    <property type="entry name" value="Tetratricopeptide repeat domain"/>
    <property type="match status" value="1"/>
</dbReference>
<evidence type="ECO:0000313" key="3">
    <source>
        <dbReference type="Proteomes" id="UP001597012"/>
    </source>
</evidence>
<accession>A0ABW3B0J6</accession>
<dbReference type="Pfam" id="PF13181">
    <property type="entry name" value="TPR_8"/>
    <property type="match status" value="2"/>
</dbReference>